<feature type="domain" description="Rieske" evidence="5">
    <location>
        <begin position="74"/>
        <end position="145"/>
    </location>
</feature>
<organism evidence="6 7">
    <name type="scientific">Christiangramia antarctica</name>
    <dbReference type="NCBI Taxonomy" id="2058158"/>
    <lineage>
        <taxon>Bacteria</taxon>
        <taxon>Pseudomonadati</taxon>
        <taxon>Bacteroidota</taxon>
        <taxon>Flavobacteriia</taxon>
        <taxon>Flavobacteriales</taxon>
        <taxon>Flavobacteriaceae</taxon>
        <taxon>Christiangramia</taxon>
    </lineage>
</organism>
<evidence type="ECO:0000256" key="4">
    <source>
        <dbReference type="ARBA" id="ARBA00023014"/>
    </source>
</evidence>
<keyword evidence="1" id="KW-0001">2Fe-2S</keyword>
<dbReference type="CDD" id="cd03467">
    <property type="entry name" value="Rieske"/>
    <property type="match status" value="1"/>
</dbReference>
<dbReference type="InterPro" id="IPR017941">
    <property type="entry name" value="Rieske_2Fe-2S"/>
</dbReference>
<dbReference type="PROSITE" id="PS51296">
    <property type="entry name" value="RIESKE"/>
    <property type="match status" value="1"/>
</dbReference>
<dbReference type="Gene3D" id="2.102.10.10">
    <property type="entry name" value="Rieske [2Fe-2S] iron-sulphur domain"/>
    <property type="match status" value="1"/>
</dbReference>
<accession>A0ABW5XC65</accession>
<sequence length="148" mass="15376">MKRGEFINSMGKGVLLVCSGPCLMTSCSSDDGGTDTPPPGGGPSTVSVNLSILSNVGDQTSKNGVLFFRIGAGNSASNFIATEALCPHQGGTLIWKQDNGFIECNLHFSRYETDGDVIQGPQGASGNTRDLKIYPVTISGDTITATKS</sequence>
<dbReference type="Pfam" id="PF00355">
    <property type="entry name" value="Rieske"/>
    <property type="match status" value="1"/>
</dbReference>
<evidence type="ECO:0000256" key="2">
    <source>
        <dbReference type="ARBA" id="ARBA00022723"/>
    </source>
</evidence>
<evidence type="ECO:0000259" key="5">
    <source>
        <dbReference type="PROSITE" id="PS51296"/>
    </source>
</evidence>
<evidence type="ECO:0000256" key="1">
    <source>
        <dbReference type="ARBA" id="ARBA00022714"/>
    </source>
</evidence>
<comment type="caution">
    <text evidence="6">The sequence shown here is derived from an EMBL/GenBank/DDBJ whole genome shotgun (WGS) entry which is preliminary data.</text>
</comment>
<keyword evidence="7" id="KW-1185">Reference proteome</keyword>
<dbReference type="InterPro" id="IPR036922">
    <property type="entry name" value="Rieske_2Fe-2S_sf"/>
</dbReference>
<protein>
    <submittedName>
        <fullName evidence="6">Ubiquinol-cytochrome c reductase iron-sulfur subunit</fullName>
    </submittedName>
</protein>
<dbReference type="PROSITE" id="PS51257">
    <property type="entry name" value="PROKAR_LIPOPROTEIN"/>
    <property type="match status" value="1"/>
</dbReference>
<dbReference type="RefSeq" id="WP_251740114.1">
    <property type="nucleotide sequence ID" value="NZ_JBHUOJ010000037.1"/>
</dbReference>
<keyword evidence="4" id="KW-0411">Iron-sulfur</keyword>
<proteinExistence type="predicted"/>
<name>A0ABW5XC65_9FLAO</name>
<evidence type="ECO:0000313" key="6">
    <source>
        <dbReference type="EMBL" id="MFD2834973.1"/>
    </source>
</evidence>
<dbReference type="SUPFAM" id="SSF50022">
    <property type="entry name" value="ISP domain"/>
    <property type="match status" value="1"/>
</dbReference>
<gene>
    <name evidence="6" type="ORF">ACFSYS_16905</name>
</gene>
<keyword evidence="3" id="KW-0408">Iron</keyword>
<evidence type="ECO:0000256" key="3">
    <source>
        <dbReference type="ARBA" id="ARBA00023004"/>
    </source>
</evidence>
<dbReference type="Proteomes" id="UP001597438">
    <property type="component" value="Unassembled WGS sequence"/>
</dbReference>
<keyword evidence="2" id="KW-0479">Metal-binding</keyword>
<reference evidence="7" key="1">
    <citation type="journal article" date="2019" name="Int. J. Syst. Evol. Microbiol.">
        <title>The Global Catalogue of Microorganisms (GCM) 10K type strain sequencing project: providing services to taxonomists for standard genome sequencing and annotation.</title>
        <authorList>
            <consortium name="The Broad Institute Genomics Platform"/>
            <consortium name="The Broad Institute Genome Sequencing Center for Infectious Disease"/>
            <person name="Wu L."/>
            <person name="Ma J."/>
        </authorList>
    </citation>
    <scope>NUCLEOTIDE SEQUENCE [LARGE SCALE GENOMIC DNA]</scope>
    <source>
        <strain evidence="7">KCTC 52925</strain>
    </source>
</reference>
<evidence type="ECO:0000313" key="7">
    <source>
        <dbReference type="Proteomes" id="UP001597438"/>
    </source>
</evidence>
<dbReference type="EMBL" id="JBHUOJ010000037">
    <property type="protein sequence ID" value="MFD2834973.1"/>
    <property type="molecule type" value="Genomic_DNA"/>
</dbReference>